<proteinExistence type="predicted"/>
<dbReference type="PANTHER" id="PTHR32385">
    <property type="entry name" value="MANNOSYL PHOSPHORYLINOSITOL CERAMIDE SYNTHASE"/>
    <property type="match status" value="1"/>
</dbReference>
<keyword evidence="1 2" id="KW-0808">Transferase</keyword>
<sequence>MGIPKIIHYCWFGKQEKPEIVKRCIASWYRYLPGYRFIEWNENNFDHTCNPYVKEAYEAGKYAFVSDYARVFALYHFGGIYLDTDVEVFKSFNDLLHHDSFWGFEQENFIATSTIGAARENKLIQAFMDSYQTKSFLLADGTFNSLTNVAMITEIIGGMGIIPNGKYQEIKGLGTFYPQTYFSPYDYINCQSFKTDKTYAMHHFYKSWLPRKARWKGHIKLMASKVIGGHNIARIRKLLS</sequence>
<dbReference type="GO" id="GO:0016740">
    <property type="term" value="F:transferase activity"/>
    <property type="evidence" value="ECO:0007669"/>
    <property type="project" value="UniProtKB-KW"/>
</dbReference>
<name>A0ABQ2BUF2_9BACL</name>
<comment type="caution">
    <text evidence="2">The sequence shown here is derived from an EMBL/GenBank/DDBJ whole genome shotgun (WGS) entry which is preliminary data.</text>
</comment>
<dbReference type="Proteomes" id="UP000615455">
    <property type="component" value="Unassembled WGS sequence"/>
</dbReference>
<reference evidence="3" key="1">
    <citation type="journal article" date="2019" name="Int. J. Syst. Evol. Microbiol.">
        <title>The Global Catalogue of Microorganisms (GCM) 10K type strain sequencing project: providing services to taxonomists for standard genome sequencing and annotation.</title>
        <authorList>
            <consortium name="The Broad Institute Genomics Platform"/>
            <consortium name="The Broad Institute Genome Sequencing Center for Infectious Disease"/>
            <person name="Wu L."/>
            <person name="Ma J."/>
        </authorList>
    </citation>
    <scope>NUCLEOTIDE SEQUENCE [LARGE SCALE GENOMIC DNA]</scope>
    <source>
        <strain evidence="3">CGMCC 1.15043</strain>
    </source>
</reference>
<dbReference type="PANTHER" id="PTHR32385:SF15">
    <property type="entry name" value="INOSITOL PHOSPHOCERAMIDE MANNOSYLTRANSFERASE 1"/>
    <property type="match status" value="1"/>
</dbReference>
<dbReference type="SUPFAM" id="SSF53448">
    <property type="entry name" value="Nucleotide-diphospho-sugar transferases"/>
    <property type="match status" value="1"/>
</dbReference>
<dbReference type="RefSeq" id="WP_189009911.1">
    <property type="nucleotide sequence ID" value="NZ_BMHE01000005.1"/>
</dbReference>
<keyword evidence="3" id="KW-1185">Reference proteome</keyword>
<dbReference type="InterPro" id="IPR051706">
    <property type="entry name" value="Glycosyltransferase_domain"/>
</dbReference>
<protein>
    <submittedName>
        <fullName evidence="2">Glycosyl transferase</fullName>
    </submittedName>
</protein>
<dbReference type="InterPro" id="IPR029044">
    <property type="entry name" value="Nucleotide-diphossugar_trans"/>
</dbReference>
<evidence type="ECO:0000256" key="1">
    <source>
        <dbReference type="ARBA" id="ARBA00022679"/>
    </source>
</evidence>
<evidence type="ECO:0000313" key="2">
    <source>
        <dbReference type="EMBL" id="GGI46086.1"/>
    </source>
</evidence>
<dbReference type="EMBL" id="BMHE01000005">
    <property type="protein sequence ID" value="GGI46086.1"/>
    <property type="molecule type" value="Genomic_DNA"/>
</dbReference>
<dbReference type="InterPro" id="IPR007577">
    <property type="entry name" value="GlycoTrfase_DXD_sugar-bd_CS"/>
</dbReference>
<organism evidence="2 3">
    <name type="scientific">Paenibacillus marchantiophytorum</name>
    <dbReference type="NCBI Taxonomy" id="1619310"/>
    <lineage>
        <taxon>Bacteria</taxon>
        <taxon>Bacillati</taxon>
        <taxon>Bacillota</taxon>
        <taxon>Bacilli</taxon>
        <taxon>Bacillales</taxon>
        <taxon>Paenibacillaceae</taxon>
        <taxon>Paenibacillus</taxon>
    </lineage>
</organism>
<dbReference type="Pfam" id="PF04488">
    <property type="entry name" value="Gly_transf_sug"/>
    <property type="match status" value="1"/>
</dbReference>
<evidence type="ECO:0000313" key="3">
    <source>
        <dbReference type="Proteomes" id="UP000615455"/>
    </source>
</evidence>
<gene>
    <name evidence="2" type="ORF">GCM10008018_15360</name>
</gene>
<dbReference type="Gene3D" id="3.90.550.20">
    <property type="match status" value="1"/>
</dbReference>
<accession>A0ABQ2BUF2</accession>